<organism evidence="1 2">
    <name type="scientific">Romanomermis culicivorax</name>
    <name type="common">Nematode worm</name>
    <dbReference type="NCBI Taxonomy" id="13658"/>
    <lineage>
        <taxon>Eukaryota</taxon>
        <taxon>Metazoa</taxon>
        <taxon>Ecdysozoa</taxon>
        <taxon>Nematoda</taxon>
        <taxon>Enoplea</taxon>
        <taxon>Dorylaimia</taxon>
        <taxon>Mermithida</taxon>
        <taxon>Mermithoidea</taxon>
        <taxon>Mermithidae</taxon>
        <taxon>Romanomermis</taxon>
    </lineage>
</organism>
<accession>A0A915IWN0</accession>
<evidence type="ECO:0000313" key="2">
    <source>
        <dbReference type="WBParaSite" id="nRc.2.0.1.t18232-RA"/>
    </source>
</evidence>
<sequence length="73" mass="8557">MYYMMQKVTNFKNNLIMYYWTDNPEKVKMSARKKSRFCLEKGQDYEDDDDDFICSSTETSPFIVHLSLGPGGP</sequence>
<dbReference type="AlphaFoldDB" id="A0A915IWN0"/>
<keyword evidence="1" id="KW-1185">Reference proteome</keyword>
<proteinExistence type="predicted"/>
<dbReference type="Proteomes" id="UP000887565">
    <property type="component" value="Unplaced"/>
</dbReference>
<protein>
    <submittedName>
        <fullName evidence="2">Uncharacterized protein</fullName>
    </submittedName>
</protein>
<name>A0A915IWN0_ROMCU</name>
<reference evidence="2" key="1">
    <citation type="submission" date="2022-11" db="UniProtKB">
        <authorList>
            <consortium name="WormBaseParasite"/>
        </authorList>
    </citation>
    <scope>IDENTIFICATION</scope>
</reference>
<evidence type="ECO:0000313" key="1">
    <source>
        <dbReference type="Proteomes" id="UP000887565"/>
    </source>
</evidence>
<dbReference type="WBParaSite" id="nRc.2.0.1.t18232-RA">
    <property type="protein sequence ID" value="nRc.2.0.1.t18232-RA"/>
    <property type="gene ID" value="nRc.2.0.1.g18232"/>
</dbReference>